<dbReference type="Ensembl" id="ENSATET00000051802.2">
    <property type="protein sequence ID" value="ENSATEP00000049878.1"/>
    <property type="gene ID" value="ENSATEG00000028954.2"/>
</dbReference>
<feature type="region of interest" description="Disordered" evidence="6">
    <location>
        <begin position="45"/>
        <end position="75"/>
    </location>
</feature>
<evidence type="ECO:0000256" key="7">
    <source>
        <dbReference type="SAM" id="SignalP"/>
    </source>
</evidence>
<evidence type="ECO:0000256" key="4">
    <source>
        <dbReference type="ARBA" id="ARBA00022529"/>
    </source>
</evidence>
<evidence type="ECO:0000313" key="8">
    <source>
        <dbReference type="Ensembl" id="ENSATEP00000049878.1"/>
    </source>
</evidence>
<reference evidence="8" key="3">
    <citation type="submission" date="2025-09" db="UniProtKB">
        <authorList>
            <consortium name="Ensembl"/>
        </authorList>
    </citation>
    <scope>IDENTIFICATION</scope>
</reference>
<accession>A0A7N6ALK6</accession>
<keyword evidence="4" id="KW-0929">Antimicrobial</keyword>
<dbReference type="AlphaFoldDB" id="A0A7N6ALK6"/>
<evidence type="ECO:0000256" key="6">
    <source>
        <dbReference type="SAM" id="MobiDB-lite"/>
    </source>
</evidence>
<dbReference type="GeneTree" id="ENSGT00940000177326"/>
<proteinExistence type="inferred from homology"/>
<keyword evidence="9" id="KW-1185">Reference proteome</keyword>
<dbReference type="InParanoid" id="A0A7N6ALK6"/>
<keyword evidence="5" id="KW-0044">Antibiotic</keyword>
<reference evidence="8" key="1">
    <citation type="submission" date="2021-04" db="EMBL/GenBank/DDBJ databases">
        <authorList>
            <consortium name="Wellcome Sanger Institute Data Sharing"/>
        </authorList>
    </citation>
    <scope>NUCLEOTIDE SEQUENCE [LARGE SCALE GENOMIC DNA]</scope>
</reference>
<evidence type="ECO:0000256" key="2">
    <source>
        <dbReference type="ARBA" id="ARBA00007419"/>
    </source>
</evidence>
<reference evidence="8" key="2">
    <citation type="submission" date="2025-08" db="UniProtKB">
        <authorList>
            <consortium name="Ensembl"/>
        </authorList>
    </citation>
    <scope>IDENTIFICATION</scope>
</reference>
<sequence length="75" mass="8339">MKCIVAFLVLSMVVIMAEPGECFIDTLLHGIVHSFGKAIHGLLSGHGKEQQDQQDQQEQLDKRSNDYNPGRPGFN</sequence>
<keyword evidence="3" id="KW-0964">Secreted</keyword>
<name>A0A7N6ALK6_ANATE</name>
<protein>
    <recommendedName>
        <fullName evidence="10">Piscidin-2</fullName>
    </recommendedName>
</protein>
<organism evidence="8 9">
    <name type="scientific">Anabas testudineus</name>
    <name type="common">Climbing perch</name>
    <name type="synonym">Anthias testudineus</name>
    <dbReference type="NCBI Taxonomy" id="64144"/>
    <lineage>
        <taxon>Eukaryota</taxon>
        <taxon>Metazoa</taxon>
        <taxon>Chordata</taxon>
        <taxon>Craniata</taxon>
        <taxon>Vertebrata</taxon>
        <taxon>Euteleostomi</taxon>
        <taxon>Actinopterygii</taxon>
        <taxon>Neopterygii</taxon>
        <taxon>Teleostei</taxon>
        <taxon>Neoteleostei</taxon>
        <taxon>Acanthomorphata</taxon>
        <taxon>Anabantaria</taxon>
        <taxon>Anabantiformes</taxon>
        <taxon>Anabantoidei</taxon>
        <taxon>Anabantidae</taxon>
        <taxon>Anabas</taxon>
    </lineage>
</organism>
<dbReference type="GO" id="GO:0005576">
    <property type="term" value="C:extracellular region"/>
    <property type="evidence" value="ECO:0007669"/>
    <property type="project" value="UniProtKB-SubCell"/>
</dbReference>
<keyword evidence="7" id="KW-0732">Signal</keyword>
<feature type="chain" id="PRO_5031460564" description="Piscidin-2" evidence="7">
    <location>
        <begin position="23"/>
        <end position="75"/>
    </location>
</feature>
<dbReference type="GO" id="GO:0042742">
    <property type="term" value="P:defense response to bacterium"/>
    <property type="evidence" value="ECO:0007669"/>
    <property type="project" value="UniProtKB-KW"/>
</dbReference>
<comment type="subcellular location">
    <subcellularLocation>
        <location evidence="1">Secreted</location>
    </subcellularLocation>
</comment>
<feature type="signal peptide" evidence="7">
    <location>
        <begin position="1"/>
        <end position="22"/>
    </location>
</feature>
<evidence type="ECO:0000256" key="5">
    <source>
        <dbReference type="ARBA" id="ARBA00023022"/>
    </source>
</evidence>
<evidence type="ECO:0008006" key="10">
    <source>
        <dbReference type="Google" id="ProtNLM"/>
    </source>
</evidence>
<dbReference type="OMA" id="HHIISGI"/>
<dbReference type="OrthoDB" id="8949506at2759"/>
<comment type="similarity">
    <text evidence="2">Belongs to the pleurocidin family.</text>
</comment>
<dbReference type="Proteomes" id="UP000265040">
    <property type="component" value="Chromosome 24"/>
</dbReference>
<dbReference type="InterPro" id="IPR012515">
    <property type="entry name" value="Antimicrobial12"/>
</dbReference>
<evidence type="ECO:0000256" key="1">
    <source>
        <dbReference type="ARBA" id="ARBA00004613"/>
    </source>
</evidence>
<dbReference type="Pfam" id="PF08107">
    <property type="entry name" value="Antimicrobial12"/>
    <property type="match status" value="1"/>
</dbReference>
<evidence type="ECO:0000256" key="3">
    <source>
        <dbReference type="ARBA" id="ARBA00022525"/>
    </source>
</evidence>
<evidence type="ECO:0000313" key="9">
    <source>
        <dbReference type="Proteomes" id="UP000265040"/>
    </source>
</evidence>